<dbReference type="PANTHER" id="PTHR30538:SF1">
    <property type="entry name" value="L-LYSINE 2,3-AMINOMUTASE"/>
    <property type="match status" value="1"/>
</dbReference>
<dbReference type="Gene3D" id="3.20.20.70">
    <property type="entry name" value="Aldolase class I"/>
    <property type="match status" value="1"/>
</dbReference>
<dbReference type="PROSITE" id="PS51918">
    <property type="entry name" value="RADICAL_SAM"/>
    <property type="match status" value="1"/>
</dbReference>
<comment type="catalytic activity">
    <reaction evidence="1">
        <text>L-lysine = D-beta-lysine</text>
        <dbReference type="Rhea" id="RHEA:44148"/>
        <dbReference type="ChEBI" id="CHEBI:32551"/>
        <dbReference type="ChEBI" id="CHEBI:84138"/>
    </reaction>
</comment>
<dbReference type="Pfam" id="PF04055">
    <property type="entry name" value="Radical_SAM"/>
    <property type="match status" value="1"/>
</dbReference>
<dbReference type="CDD" id="cd01335">
    <property type="entry name" value="Radical_SAM"/>
    <property type="match status" value="1"/>
</dbReference>
<evidence type="ECO:0000256" key="1">
    <source>
        <dbReference type="ARBA" id="ARBA00001352"/>
    </source>
</evidence>
<dbReference type="NCBIfam" id="TIGR03821">
    <property type="entry name" value="EFP_modif_epmB"/>
    <property type="match status" value="1"/>
</dbReference>
<feature type="compositionally biased region" description="Polar residues" evidence="16">
    <location>
        <begin position="1"/>
        <end position="12"/>
    </location>
</feature>
<dbReference type="InterPro" id="IPR058240">
    <property type="entry name" value="rSAM_sf"/>
</dbReference>
<evidence type="ECO:0000256" key="13">
    <source>
        <dbReference type="ARBA" id="ARBA00030756"/>
    </source>
</evidence>
<evidence type="ECO:0000256" key="4">
    <source>
        <dbReference type="ARBA" id="ARBA00008703"/>
    </source>
</evidence>
<evidence type="ECO:0000313" key="18">
    <source>
        <dbReference type="EMBL" id="QDV45529.1"/>
    </source>
</evidence>
<feature type="binding site" evidence="14">
    <location>
        <position position="135"/>
    </location>
    <ligand>
        <name>[4Fe-4S] cluster</name>
        <dbReference type="ChEBI" id="CHEBI:49883"/>
        <note>4Fe-4S-S-AdoMet</note>
    </ligand>
</feature>
<dbReference type="InterPro" id="IPR013785">
    <property type="entry name" value="Aldolase_TIM"/>
</dbReference>
<keyword evidence="19" id="KW-1185">Reference proteome</keyword>
<comment type="cofactor">
    <cofactor evidence="3">
        <name>[4Fe-4S] cluster</name>
        <dbReference type="ChEBI" id="CHEBI:49883"/>
    </cofactor>
</comment>
<evidence type="ECO:0000256" key="10">
    <source>
        <dbReference type="ARBA" id="ARBA00023004"/>
    </source>
</evidence>
<dbReference type="InterPro" id="IPR007197">
    <property type="entry name" value="rSAM"/>
</dbReference>
<dbReference type="EMBL" id="CP037423">
    <property type="protein sequence ID" value="QDV45529.1"/>
    <property type="molecule type" value="Genomic_DNA"/>
</dbReference>
<gene>
    <name evidence="18" type="primary">epmB</name>
    <name evidence="18" type="ORF">Enr13x_54080</name>
</gene>
<dbReference type="PANTHER" id="PTHR30538">
    <property type="entry name" value="LYSINE 2,3-AMINOMUTASE-RELATED"/>
    <property type="match status" value="1"/>
</dbReference>
<evidence type="ECO:0000256" key="8">
    <source>
        <dbReference type="ARBA" id="ARBA00022723"/>
    </source>
</evidence>
<proteinExistence type="inferred from homology"/>
<evidence type="ECO:0000256" key="3">
    <source>
        <dbReference type="ARBA" id="ARBA00001966"/>
    </source>
</evidence>
<evidence type="ECO:0000256" key="9">
    <source>
        <dbReference type="ARBA" id="ARBA00022898"/>
    </source>
</evidence>
<feature type="binding site" evidence="14">
    <location>
        <position position="131"/>
    </location>
    <ligand>
        <name>[4Fe-4S] cluster</name>
        <dbReference type="ChEBI" id="CHEBI:49883"/>
        <note>4Fe-4S-S-AdoMet</note>
    </ligand>
</feature>
<comment type="cofactor">
    <cofactor evidence="2 15">
        <name>pyridoxal 5'-phosphate</name>
        <dbReference type="ChEBI" id="CHEBI:597326"/>
    </cofactor>
</comment>
<dbReference type="SFLD" id="SFLDS00029">
    <property type="entry name" value="Radical_SAM"/>
    <property type="match status" value="1"/>
</dbReference>
<feature type="binding site" evidence="14">
    <location>
        <position position="138"/>
    </location>
    <ligand>
        <name>[4Fe-4S] cluster</name>
        <dbReference type="ChEBI" id="CHEBI:49883"/>
        <note>4Fe-4S-S-AdoMet</note>
    </ligand>
</feature>
<evidence type="ECO:0000259" key="17">
    <source>
        <dbReference type="PROSITE" id="PS51918"/>
    </source>
</evidence>
<evidence type="ECO:0000256" key="7">
    <source>
        <dbReference type="ARBA" id="ARBA00022691"/>
    </source>
</evidence>
<name>A0A518HXE0_9BACT</name>
<dbReference type="RefSeq" id="WP_145389674.1">
    <property type="nucleotide sequence ID" value="NZ_CP037423.1"/>
</dbReference>
<dbReference type="GO" id="GO:0051539">
    <property type="term" value="F:4 iron, 4 sulfur cluster binding"/>
    <property type="evidence" value="ECO:0007669"/>
    <property type="project" value="UniProtKB-KW"/>
</dbReference>
<organism evidence="18 19">
    <name type="scientific">Stieleria neptunia</name>
    <dbReference type="NCBI Taxonomy" id="2527979"/>
    <lineage>
        <taxon>Bacteria</taxon>
        <taxon>Pseudomonadati</taxon>
        <taxon>Planctomycetota</taxon>
        <taxon>Planctomycetia</taxon>
        <taxon>Pirellulales</taxon>
        <taxon>Pirellulaceae</taxon>
        <taxon>Stieleria</taxon>
    </lineage>
</organism>
<dbReference type="GO" id="GO:0046872">
    <property type="term" value="F:metal ion binding"/>
    <property type="evidence" value="ECO:0007669"/>
    <property type="project" value="UniProtKB-KW"/>
</dbReference>
<keyword evidence="9 15" id="KW-0663">Pyridoxal phosphate</keyword>
<dbReference type="PIRSF" id="PIRSF004911">
    <property type="entry name" value="DUF160"/>
    <property type="match status" value="1"/>
</dbReference>
<feature type="domain" description="Radical SAM core" evidence="17">
    <location>
        <begin position="117"/>
        <end position="329"/>
    </location>
</feature>
<keyword evidence="7" id="KW-0949">S-adenosyl-L-methionine</keyword>
<comment type="similarity">
    <text evidence="4">Belongs to the radical SAM superfamily. KamA family.</text>
</comment>
<dbReference type="KEGG" id="snep:Enr13x_54080"/>
<reference evidence="18 19" key="1">
    <citation type="submission" date="2019-03" db="EMBL/GenBank/DDBJ databases">
        <title>Deep-cultivation of Planctomycetes and their phenomic and genomic characterization uncovers novel biology.</title>
        <authorList>
            <person name="Wiegand S."/>
            <person name="Jogler M."/>
            <person name="Boedeker C."/>
            <person name="Pinto D."/>
            <person name="Vollmers J."/>
            <person name="Rivas-Marin E."/>
            <person name="Kohn T."/>
            <person name="Peeters S.H."/>
            <person name="Heuer A."/>
            <person name="Rast P."/>
            <person name="Oberbeckmann S."/>
            <person name="Bunk B."/>
            <person name="Jeske O."/>
            <person name="Meyerdierks A."/>
            <person name="Storesund J.E."/>
            <person name="Kallscheuer N."/>
            <person name="Luecker S."/>
            <person name="Lage O.M."/>
            <person name="Pohl T."/>
            <person name="Merkel B.J."/>
            <person name="Hornburger P."/>
            <person name="Mueller R.-W."/>
            <person name="Bruemmer F."/>
            <person name="Labrenz M."/>
            <person name="Spormann A.M."/>
            <person name="Op den Camp H."/>
            <person name="Overmann J."/>
            <person name="Amann R."/>
            <person name="Jetten M.S.M."/>
            <person name="Mascher T."/>
            <person name="Medema M.H."/>
            <person name="Devos D.P."/>
            <person name="Kaster A.-K."/>
            <person name="Ovreas L."/>
            <person name="Rohde M."/>
            <person name="Galperin M.Y."/>
            <person name="Jogler C."/>
        </authorList>
    </citation>
    <scope>NUCLEOTIDE SEQUENCE [LARGE SCALE GENOMIC DNA]</scope>
    <source>
        <strain evidence="18 19">Enr13</strain>
    </source>
</reference>
<evidence type="ECO:0000256" key="14">
    <source>
        <dbReference type="PIRSR" id="PIRSR004911-1"/>
    </source>
</evidence>
<protein>
    <recommendedName>
        <fullName evidence="5">L-lysine 2,3-aminomutase</fullName>
    </recommendedName>
    <alternativeName>
        <fullName evidence="13">EF-P post-translational modification enzyme B</fullName>
    </alternativeName>
</protein>
<feature type="modified residue" description="N6-(pyridoxal phosphate)lysine" evidence="15">
    <location>
        <position position="343"/>
    </location>
</feature>
<keyword evidence="10" id="KW-0408">Iron</keyword>
<dbReference type="SFLD" id="SFLDF00314">
    <property type="entry name" value="L-lysine_2_3-aminomutase_(yjeK"/>
    <property type="match status" value="1"/>
</dbReference>
<dbReference type="AlphaFoldDB" id="A0A518HXE0"/>
<dbReference type="OrthoDB" id="9768064at2"/>
<evidence type="ECO:0000256" key="5">
    <source>
        <dbReference type="ARBA" id="ARBA00022363"/>
    </source>
</evidence>
<evidence type="ECO:0000256" key="6">
    <source>
        <dbReference type="ARBA" id="ARBA00022485"/>
    </source>
</evidence>
<accession>A0A518HXE0</accession>
<evidence type="ECO:0000256" key="12">
    <source>
        <dbReference type="ARBA" id="ARBA00023235"/>
    </source>
</evidence>
<evidence type="ECO:0000256" key="15">
    <source>
        <dbReference type="PIRSR" id="PIRSR603739-50"/>
    </source>
</evidence>
<keyword evidence="8 14" id="KW-0479">Metal-binding</keyword>
<dbReference type="SFLD" id="SFLDG01070">
    <property type="entry name" value="PLP-dependent"/>
    <property type="match status" value="1"/>
</dbReference>
<dbReference type="NCBIfam" id="TIGR00238">
    <property type="entry name" value="KamA family radical SAM protein"/>
    <property type="match status" value="1"/>
</dbReference>
<keyword evidence="11 14" id="KW-0411">Iron-sulfur</keyword>
<dbReference type="InterPro" id="IPR022462">
    <property type="entry name" value="EpmB"/>
</dbReference>
<evidence type="ECO:0000256" key="2">
    <source>
        <dbReference type="ARBA" id="ARBA00001933"/>
    </source>
</evidence>
<dbReference type="GO" id="GO:0016853">
    <property type="term" value="F:isomerase activity"/>
    <property type="evidence" value="ECO:0007669"/>
    <property type="project" value="UniProtKB-KW"/>
</dbReference>
<dbReference type="SUPFAM" id="SSF102114">
    <property type="entry name" value="Radical SAM enzymes"/>
    <property type="match status" value="1"/>
</dbReference>
<sequence>MPPPDCSSTAAPQKNGDPCSAANTRPVGWQQAMKRAIRSQRELRRVLGIAADPQAERAEAFPTFVPLELVSRITPGDPGDPILRQVLATADELGDQPGFVSDPVGDLQAQRGGGLLHKYDGRALIVTHGACAVHCRYCFRREFPYLENGSRKQSWAPALRYIRDDDSIEEVLLSGGDPLTLTDDVLSGLVEQIEAISHVRRLRIHTRLPIAIPQRVTAELVDRLDRSRLAVWVVVHSNHAQEIDSHVVAALDRIRRAGISVLNQAVLLAGVNDSVDALANLSLKLVDSGVLPYYLHQLDRVRGARHFWVDIRRGKQLMGQLRARLPGYAVPKYVIEQAGENSKTPIA</sequence>
<evidence type="ECO:0000256" key="11">
    <source>
        <dbReference type="ARBA" id="ARBA00023014"/>
    </source>
</evidence>
<evidence type="ECO:0000256" key="16">
    <source>
        <dbReference type="SAM" id="MobiDB-lite"/>
    </source>
</evidence>
<keyword evidence="12 18" id="KW-0413">Isomerase</keyword>
<feature type="region of interest" description="Disordered" evidence="16">
    <location>
        <begin position="1"/>
        <end position="25"/>
    </location>
</feature>
<dbReference type="InterPro" id="IPR003739">
    <property type="entry name" value="Lys_aminomutase/Glu_NH3_mut"/>
</dbReference>
<evidence type="ECO:0000313" key="19">
    <source>
        <dbReference type="Proteomes" id="UP000319004"/>
    </source>
</evidence>
<dbReference type="Proteomes" id="UP000319004">
    <property type="component" value="Chromosome"/>
</dbReference>
<keyword evidence="6 14" id="KW-0004">4Fe-4S</keyword>